<evidence type="ECO:0000259" key="5">
    <source>
        <dbReference type="PROSITE" id="PS50943"/>
    </source>
</evidence>
<dbReference type="GO" id="GO:0016987">
    <property type="term" value="F:sigma factor activity"/>
    <property type="evidence" value="ECO:0007669"/>
    <property type="project" value="UniProtKB-KW"/>
</dbReference>
<evidence type="ECO:0000313" key="6">
    <source>
        <dbReference type="EMBL" id="VAV99012.1"/>
    </source>
</evidence>
<evidence type="ECO:0000256" key="4">
    <source>
        <dbReference type="ARBA" id="ARBA00023163"/>
    </source>
</evidence>
<keyword evidence="2" id="KW-0805">Transcription regulation</keyword>
<dbReference type="Gene3D" id="1.10.1740.10">
    <property type="match status" value="1"/>
</dbReference>
<feature type="domain" description="HTH cro/C1-type" evidence="5">
    <location>
        <begin position="130"/>
        <end position="155"/>
    </location>
</feature>
<protein>
    <recommendedName>
        <fullName evidence="5">HTH cro/C1-type domain-containing protein</fullName>
    </recommendedName>
</protein>
<dbReference type="EMBL" id="UOED01000132">
    <property type="protein sequence ID" value="VAV99012.1"/>
    <property type="molecule type" value="Genomic_DNA"/>
</dbReference>
<organism evidence="6">
    <name type="scientific">hydrothermal vent metagenome</name>
    <dbReference type="NCBI Taxonomy" id="652676"/>
    <lineage>
        <taxon>unclassified sequences</taxon>
        <taxon>metagenomes</taxon>
        <taxon>ecological metagenomes</taxon>
    </lineage>
</organism>
<sequence length="195" mass="22584">MRDETEKLDDWFMRAVVTHEKSLMRYLYRNWPDNPSEVGDICQEVLTRVYASARKERPMHVKAFIFSTARNLLCDMIRRAQIVRIDAVMDMESLNIQSEDVGAEEQVSARQELKYLQVALNNLPVKSRRVVELRRIHGLSQKETAQRLGISESAVESHIQRSIRKLSKALRLVSEIAASRFEAKKIIRTNEGIDT</sequence>
<dbReference type="InterPro" id="IPR039425">
    <property type="entry name" value="RNA_pol_sigma-70-like"/>
</dbReference>
<dbReference type="PROSITE" id="PS50943">
    <property type="entry name" value="HTH_CROC1"/>
    <property type="match status" value="1"/>
</dbReference>
<keyword evidence="4" id="KW-0804">Transcription</keyword>
<dbReference type="NCBIfam" id="TIGR02937">
    <property type="entry name" value="sigma70-ECF"/>
    <property type="match status" value="1"/>
</dbReference>
<dbReference type="SUPFAM" id="SSF88659">
    <property type="entry name" value="Sigma3 and sigma4 domains of RNA polymerase sigma factors"/>
    <property type="match status" value="1"/>
</dbReference>
<dbReference type="InterPro" id="IPR013324">
    <property type="entry name" value="RNA_pol_sigma_r3/r4-like"/>
</dbReference>
<dbReference type="InterPro" id="IPR014284">
    <property type="entry name" value="RNA_pol_sigma-70_dom"/>
</dbReference>
<reference evidence="6" key="1">
    <citation type="submission" date="2018-06" db="EMBL/GenBank/DDBJ databases">
        <authorList>
            <person name="Zhirakovskaya E."/>
        </authorList>
    </citation>
    <scope>NUCLEOTIDE SEQUENCE</scope>
</reference>
<dbReference type="GO" id="GO:0003677">
    <property type="term" value="F:DNA binding"/>
    <property type="evidence" value="ECO:0007669"/>
    <property type="project" value="InterPro"/>
</dbReference>
<dbReference type="Pfam" id="PF08281">
    <property type="entry name" value="Sigma70_r4_2"/>
    <property type="match status" value="1"/>
</dbReference>
<accession>A0A3B0S562</accession>
<dbReference type="InterPro" id="IPR036388">
    <property type="entry name" value="WH-like_DNA-bd_sf"/>
</dbReference>
<dbReference type="AlphaFoldDB" id="A0A3B0S562"/>
<name>A0A3B0S562_9ZZZZ</name>
<dbReference type="InterPro" id="IPR013249">
    <property type="entry name" value="RNA_pol_sigma70_r4_t2"/>
</dbReference>
<proteinExistence type="inferred from homology"/>
<evidence type="ECO:0000256" key="2">
    <source>
        <dbReference type="ARBA" id="ARBA00023015"/>
    </source>
</evidence>
<dbReference type="CDD" id="cd06171">
    <property type="entry name" value="Sigma70_r4"/>
    <property type="match status" value="1"/>
</dbReference>
<dbReference type="InterPro" id="IPR007627">
    <property type="entry name" value="RNA_pol_sigma70_r2"/>
</dbReference>
<dbReference type="Pfam" id="PF04542">
    <property type="entry name" value="Sigma70_r2"/>
    <property type="match status" value="1"/>
</dbReference>
<dbReference type="SUPFAM" id="SSF88946">
    <property type="entry name" value="Sigma2 domain of RNA polymerase sigma factors"/>
    <property type="match status" value="1"/>
</dbReference>
<comment type="similarity">
    <text evidence="1">Belongs to the sigma-70 factor family. ECF subfamily.</text>
</comment>
<dbReference type="Gene3D" id="1.10.10.10">
    <property type="entry name" value="Winged helix-like DNA-binding domain superfamily/Winged helix DNA-binding domain"/>
    <property type="match status" value="1"/>
</dbReference>
<dbReference type="InterPro" id="IPR001387">
    <property type="entry name" value="Cro/C1-type_HTH"/>
</dbReference>
<dbReference type="InterPro" id="IPR013325">
    <property type="entry name" value="RNA_pol_sigma_r2"/>
</dbReference>
<evidence type="ECO:0000256" key="3">
    <source>
        <dbReference type="ARBA" id="ARBA00023082"/>
    </source>
</evidence>
<gene>
    <name evidence="6" type="ORF">MNBD_ALPHA02-1430</name>
</gene>
<keyword evidence="3" id="KW-0731">Sigma factor</keyword>
<dbReference type="PANTHER" id="PTHR43133">
    <property type="entry name" value="RNA POLYMERASE ECF-TYPE SIGMA FACTO"/>
    <property type="match status" value="1"/>
</dbReference>
<evidence type="ECO:0000256" key="1">
    <source>
        <dbReference type="ARBA" id="ARBA00010641"/>
    </source>
</evidence>
<dbReference type="PANTHER" id="PTHR43133:SF63">
    <property type="entry name" value="RNA POLYMERASE SIGMA FACTOR FECI-RELATED"/>
    <property type="match status" value="1"/>
</dbReference>
<dbReference type="GO" id="GO:0006352">
    <property type="term" value="P:DNA-templated transcription initiation"/>
    <property type="evidence" value="ECO:0007669"/>
    <property type="project" value="InterPro"/>
</dbReference>